<dbReference type="FunFam" id="3.40.50.300:FF:000299">
    <property type="entry name" value="ABC transporter ATP-binding protein/permease"/>
    <property type="match status" value="1"/>
</dbReference>
<dbReference type="SUPFAM" id="SSF90123">
    <property type="entry name" value="ABC transporter transmembrane region"/>
    <property type="match status" value="1"/>
</dbReference>
<dbReference type="InterPro" id="IPR003593">
    <property type="entry name" value="AAA+_ATPase"/>
</dbReference>
<keyword evidence="7 13" id="KW-0067">ATP-binding</keyword>
<keyword evidence="6" id="KW-0788">Thiol protease</keyword>
<dbReference type="PANTHER" id="PTHR43394:SF1">
    <property type="entry name" value="ATP-BINDING CASSETTE SUB-FAMILY B MEMBER 10, MITOCHONDRIAL"/>
    <property type="match status" value="1"/>
</dbReference>
<keyword evidence="4 10" id="KW-0812">Transmembrane</keyword>
<dbReference type="InterPro" id="IPR027417">
    <property type="entry name" value="P-loop_NTPase"/>
</dbReference>
<dbReference type="GO" id="GO:0005886">
    <property type="term" value="C:plasma membrane"/>
    <property type="evidence" value="ECO:0007669"/>
    <property type="project" value="UniProtKB-SubCell"/>
</dbReference>
<dbReference type="GO" id="GO:0008234">
    <property type="term" value="F:cysteine-type peptidase activity"/>
    <property type="evidence" value="ECO:0007669"/>
    <property type="project" value="UniProtKB-KW"/>
</dbReference>
<evidence type="ECO:0000256" key="3">
    <source>
        <dbReference type="ARBA" id="ARBA00022475"/>
    </source>
</evidence>
<keyword evidence="8 10" id="KW-1133">Transmembrane helix</keyword>
<sequence length="582" mass="63667">MNIPVRRYLRLLVRYLRPQWAQMAWLALLLVTSIGLQLINPQILRRFLDTAAGEVSGGPSLVTLALAFIGVAFAVQAVTVLARYLSESVSWRATNELRADLAEHCLRLDLGFHKGRTPGEMVERIDGDVTALSQFFSQLFIGVLANLVLMLGILVLLFREDWRAGVAMTLFAAFTLWVLGRIHELSVPVWTRQRQASAEFYGYLGEVLSGTEAIRAGGARGWALHRFLRNVQEFYRQNLAASMMFWLTWSTSIVTFAAGAALSLGVGAWLYARGGVTVGTVYLLFHYTELLRRPIEQIRTHLQELQRAGAAVERVEELFAQRTRVPDGPGRALPPGPLSVELVGVSFAYEPGAPVLRDVDVRIEPGEVVGLLGRTGSGKSTLARLLLRFYDPDAGIVRLGGVDLREATVAGVRARVGFVTQDVQLFAGTVRDNLTFFSPEVSDGRLLAVLEELGLGPWLQSLPQGLDTPLESGGGGLSAGEAQLLALARVFLADPGLVILDEASSRLDPATESLVERAVDRLLEGRTGIIIAHRLATVERADTILILEDGRVVEYGPRAELAADPASRFFRMLRAGLEEVLV</sequence>
<evidence type="ECO:0000256" key="1">
    <source>
        <dbReference type="ARBA" id="ARBA00004651"/>
    </source>
</evidence>
<dbReference type="Pfam" id="PF00664">
    <property type="entry name" value="ABC_membrane"/>
    <property type="match status" value="1"/>
</dbReference>
<dbReference type="Gene3D" id="1.20.1560.10">
    <property type="entry name" value="ABC transporter type 1, transmembrane domain"/>
    <property type="match status" value="1"/>
</dbReference>
<evidence type="ECO:0000256" key="9">
    <source>
        <dbReference type="ARBA" id="ARBA00023136"/>
    </source>
</evidence>
<dbReference type="PANTHER" id="PTHR43394">
    <property type="entry name" value="ATP-DEPENDENT PERMEASE MDL1, MITOCHONDRIAL"/>
    <property type="match status" value="1"/>
</dbReference>
<reference evidence="13" key="1">
    <citation type="submission" date="2017-11" db="EMBL/GenBank/DDBJ databases">
        <title>Three new genomes from thermophilic consortium.</title>
        <authorList>
            <person name="Quaggio R."/>
            <person name="Amgarten D."/>
            <person name="Setubal J.C."/>
        </authorList>
    </citation>
    <scope>NUCLEOTIDE SEQUENCE</scope>
    <source>
        <strain evidence="13">ZCTH01-B2</strain>
    </source>
</reference>
<evidence type="ECO:0000313" key="13">
    <source>
        <dbReference type="EMBL" id="MBY6275963.1"/>
    </source>
</evidence>
<evidence type="ECO:0000313" key="14">
    <source>
        <dbReference type="Proteomes" id="UP000732377"/>
    </source>
</evidence>
<dbReference type="InterPro" id="IPR017871">
    <property type="entry name" value="ABC_transporter-like_CS"/>
</dbReference>
<dbReference type="PROSITE" id="PS50929">
    <property type="entry name" value="ABC_TM1F"/>
    <property type="match status" value="1"/>
</dbReference>
<feature type="domain" description="ABC transmembrane type-1" evidence="12">
    <location>
        <begin position="24"/>
        <end position="307"/>
    </location>
</feature>
<dbReference type="PROSITE" id="PS00211">
    <property type="entry name" value="ABC_TRANSPORTER_1"/>
    <property type="match status" value="1"/>
</dbReference>
<dbReference type="CDD" id="cd07346">
    <property type="entry name" value="ABC_6TM_exporters"/>
    <property type="match status" value="1"/>
</dbReference>
<evidence type="ECO:0000256" key="5">
    <source>
        <dbReference type="ARBA" id="ARBA00022741"/>
    </source>
</evidence>
<gene>
    <name evidence="13" type="ORF">CWE10_07010</name>
</gene>
<comment type="caution">
    <text evidence="13">The sequence shown here is derived from an EMBL/GenBank/DDBJ whole genome shotgun (WGS) entry which is preliminary data.</text>
</comment>
<keyword evidence="3" id="KW-1003">Cell membrane</keyword>
<proteinExistence type="predicted"/>
<name>A0A953LG73_SYMTR</name>
<comment type="subcellular location">
    <subcellularLocation>
        <location evidence="1">Cell membrane</location>
        <topology evidence="1">Multi-pass membrane protein</topology>
    </subcellularLocation>
</comment>
<keyword evidence="9 10" id="KW-0472">Membrane</keyword>
<evidence type="ECO:0000259" key="11">
    <source>
        <dbReference type="PROSITE" id="PS50893"/>
    </source>
</evidence>
<organism evidence="13 14">
    <name type="scientific">Symbiobacterium thermophilum</name>
    <dbReference type="NCBI Taxonomy" id="2734"/>
    <lineage>
        <taxon>Bacteria</taxon>
        <taxon>Bacillati</taxon>
        <taxon>Bacillota</taxon>
        <taxon>Clostridia</taxon>
        <taxon>Eubacteriales</taxon>
        <taxon>Symbiobacteriaceae</taxon>
        <taxon>Symbiobacterium</taxon>
    </lineage>
</organism>
<evidence type="ECO:0000256" key="10">
    <source>
        <dbReference type="SAM" id="Phobius"/>
    </source>
</evidence>
<evidence type="ECO:0000256" key="7">
    <source>
        <dbReference type="ARBA" id="ARBA00022840"/>
    </source>
</evidence>
<dbReference type="Gene3D" id="3.40.50.300">
    <property type="entry name" value="P-loop containing nucleotide triphosphate hydrolases"/>
    <property type="match status" value="1"/>
</dbReference>
<keyword evidence="6" id="KW-0378">Hydrolase</keyword>
<keyword evidence="6" id="KW-0645">Protease</keyword>
<dbReference type="GO" id="GO:0016887">
    <property type="term" value="F:ATP hydrolysis activity"/>
    <property type="evidence" value="ECO:0007669"/>
    <property type="project" value="InterPro"/>
</dbReference>
<keyword evidence="2" id="KW-0813">Transport</keyword>
<dbReference type="Proteomes" id="UP000732377">
    <property type="component" value="Unassembled WGS sequence"/>
</dbReference>
<dbReference type="InterPro" id="IPR039421">
    <property type="entry name" value="Type_1_exporter"/>
</dbReference>
<dbReference type="GO" id="GO:0015421">
    <property type="term" value="F:ABC-type oligopeptide transporter activity"/>
    <property type="evidence" value="ECO:0007669"/>
    <property type="project" value="TreeGrafter"/>
</dbReference>
<feature type="transmembrane region" description="Helical" evidence="10">
    <location>
        <begin position="59"/>
        <end position="82"/>
    </location>
</feature>
<dbReference type="AlphaFoldDB" id="A0A953LG73"/>
<evidence type="ECO:0000256" key="8">
    <source>
        <dbReference type="ARBA" id="ARBA00022989"/>
    </source>
</evidence>
<evidence type="ECO:0000256" key="4">
    <source>
        <dbReference type="ARBA" id="ARBA00022692"/>
    </source>
</evidence>
<dbReference type="InterPro" id="IPR011527">
    <property type="entry name" value="ABC1_TM_dom"/>
</dbReference>
<dbReference type="InterPro" id="IPR036640">
    <property type="entry name" value="ABC1_TM_sf"/>
</dbReference>
<feature type="transmembrane region" description="Helical" evidence="10">
    <location>
        <begin position="20"/>
        <end position="39"/>
    </location>
</feature>
<dbReference type="EMBL" id="PIUK01000049">
    <property type="protein sequence ID" value="MBY6275963.1"/>
    <property type="molecule type" value="Genomic_DNA"/>
</dbReference>
<feature type="domain" description="ABC transporter" evidence="11">
    <location>
        <begin position="340"/>
        <end position="574"/>
    </location>
</feature>
<evidence type="ECO:0000256" key="6">
    <source>
        <dbReference type="ARBA" id="ARBA00022807"/>
    </source>
</evidence>
<dbReference type="RefSeq" id="WP_273378861.1">
    <property type="nucleotide sequence ID" value="NZ_PIUK01000049.1"/>
</dbReference>
<dbReference type="PROSITE" id="PS50893">
    <property type="entry name" value="ABC_TRANSPORTER_2"/>
    <property type="match status" value="1"/>
</dbReference>
<accession>A0A953LG73</accession>
<feature type="transmembrane region" description="Helical" evidence="10">
    <location>
        <begin position="139"/>
        <end position="158"/>
    </location>
</feature>
<dbReference type="InterPro" id="IPR003439">
    <property type="entry name" value="ABC_transporter-like_ATP-bd"/>
</dbReference>
<evidence type="ECO:0000256" key="2">
    <source>
        <dbReference type="ARBA" id="ARBA00022448"/>
    </source>
</evidence>
<dbReference type="SUPFAM" id="SSF52540">
    <property type="entry name" value="P-loop containing nucleoside triphosphate hydrolases"/>
    <property type="match status" value="1"/>
</dbReference>
<keyword evidence="5" id="KW-0547">Nucleotide-binding</keyword>
<dbReference type="Pfam" id="PF00005">
    <property type="entry name" value="ABC_tran"/>
    <property type="match status" value="1"/>
</dbReference>
<dbReference type="SMART" id="SM00382">
    <property type="entry name" value="AAA"/>
    <property type="match status" value="1"/>
</dbReference>
<evidence type="ECO:0000259" key="12">
    <source>
        <dbReference type="PROSITE" id="PS50929"/>
    </source>
</evidence>
<protein>
    <submittedName>
        <fullName evidence="13">ABC transporter ATP-binding protein</fullName>
    </submittedName>
</protein>
<feature type="transmembrane region" description="Helical" evidence="10">
    <location>
        <begin position="239"/>
        <end position="262"/>
    </location>
</feature>
<dbReference type="GO" id="GO:0005524">
    <property type="term" value="F:ATP binding"/>
    <property type="evidence" value="ECO:0007669"/>
    <property type="project" value="UniProtKB-KW"/>
</dbReference>